<evidence type="ECO:0000256" key="2">
    <source>
        <dbReference type="SAM" id="SignalP"/>
    </source>
</evidence>
<feature type="signal peptide" evidence="2">
    <location>
        <begin position="1"/>
        <end position="20"/>
    </location>
</feature>
<accession>A0A6M2BN43</accession>
<dbReference type="Gene3D" id="3.40.50.1820">
    <property type="entry name" value="alpha/beta hydrolase"/>
    <property type="match status" value="1"/>
</dbReference>
<evidence type="ECO:0000313" key="4">
    <source>
        <dbReference type="EMBL" id="NGY03858.1"/>
    </source>
</evidence>
<feature type="domain" description="Bacterial virulence" evidence="3">
    <location>
        <begin position="305"/>
        <end position="488"/>
    </location>
</feature>
<keyword evidence="5" id="KW-1185">Reference proteome</keyword>
<dbReference type="EMBL" id="JAAMOW010000002">
    <property type="protein sequence ID" value="NGY03858.1"/>
    <property type="molecule type" value="Genomic_DNA"/>
</dbReference>
<gene>
    <name evidence="4" type="ORF">G7Y85_03710</name>
</gene>
<dbReference type="Pfam" id="PF06057">
    <property type="entry name" value="VirJ"/>
    <property type="match status" value="1"/>
</dbReference>
<evidence type="ECO:0000313" key="5">
    <source>
        <dbReference type="Proteomes" id="UP000472676"/>
    </source>
</evidence>
<dbReference type="SUPFAM" id="SSF53474">
    <property type="entry name" value="alpha/beta-Hydrolases"/>
    <property type="match status" value="1"/>
</dbReference>
<dbReference type="InterPro" id="IPR011225">
    <property type="entry name" value="IV_sec_VirJ"/>
</dbReference>
<proteinExistence type="predicted"/>
<keyword evidence="2" id="KW-0732">Signal</keyword>
<evidence type="ECO:0000256" key="1">
    <source>
        <dbReference type="SAM" id="MobiDB-lite"/>
    </source>
</evidence>
<sequence length="495" mass="52688">MMRRLVCALALAAFAVSAAAHPSSHRQRSSHARHVGEPRPPPPVPLAPGAREMISHGRFDGVAIYPPQGKLASFAFVLSGADGWQAREIEIAQQLSARGALVAGIDTKRLYAALEAADDDCLFLDGDFENLGRFIEAYENVPGYLPPILVGEGRGATLAYMLDAQGPVGTFTGAISLGFCPQSGLRRPFCAADGLRYVGGPVQPPKPDQHLILPSTPGILAPSSTLSAPWTWIDAGAPACGVAIDAGFPNLKQARRIVSAASNRDRLYLKQYDALAASLQHLISAPPASLADLPLIEIPDNAPGDSFAVLLSGDGGWAGLDKDVGEALKAHGIPVVGVDSLRYFWGKRSPDVLARDVDRIIRYYAAHWHRGRVLLIGYSQGANVLPFAYNRLPQATRDMIAVTAMMGLEARADFEFHVTNWVGSSGGLPIAPEVHALAGGHPLCVYGTEEDDSLCPSLDPAKIRLVKLPGGHHFDGNYDHLAQIILETAGVTAPR</sequence>
<evidence type="ECO:0000259" key="3">
    <source>
        <dbReference type="Pfam" id="PF06057"/>
    </source>
</evidence>
<organism evidence="4 5">
    <name type="scientific">Solimonas terrae</name>
    <dbReference type="NCBI Taxonomy" id="1396819"/>
    <lineage>
        <taxon>Bacteria</taxon>
        <taxon>Pseudomonadati</taxon>
        <taxon>Pseudomonadota</taxon>
        <taxon>Gammaproteobacteria</taxon>
        <taxon>Nevskiales</taxon>
        <taxon>Nevskiaceae</taxon>
        <taxon>Solimonas</taxon>
    </lineage>
</organism>
<feature type="region of interest" description="Disordered" evidence="1">
    <location>
        <begin position="22"/>
        <end position="50"/>
    </location>
</feature>
<dbReference type="RefSeq" id="WP_166252000.1">
    <property type="nucleotide sequence ID" value="NZ_JAAMOW010000002.1"/>
</dbReference>
<dbReference type="Proteomes" id="UP000472676">
    <property type="component" value="Unassembled WGS sequence"/>
</dbReference>
<protein>
    <submittedName>
        <fullName evidence="4">Virulence factor family protein</fullName>
    </submittedName>
</protein>
<feature type="compositionally biased region" description="Basic residues" evidence="1">
    <location>
        <begin position="23"/>
        <end position="33"/>
    </location>
</feature>
<dbReference type="PIRSF" id="PIRSF029063">
    <property type="entry name" value="IV_sec_VirJ"/>
    <property type="match status" value="1"/>
</dbReference>
<dbReference type="AlphaFoldDB" id="A0A6M2BN43"/>
<dbReference type="InterPro" id="IPR010333">
    <property type="entry name" value="VirJ"/>
</dbReference>
<reference evidence="4 5" key="1">
    <citation type="journal article" date="2014" name="Int. J. Syst. Evol. Microbiol.">
        <title>Solimonas terrae sp. nov., isolated from soil.</title>
        <authorList>
            <person name="Kim S.J."/>
            <person name="Moon J.Y."/>
            <person name="Weon H.Y."/>
            <person name="Ahn J.H."/>
            <person name="Chen W.M."/>
            <person name="Kwon S.W."/>
        </authorList>
    </citation>
    <scope>NUCLEOTIDE SEQUENCE [LARGE SCALE GENOMIC DNA]</scope>
    <source>
        <strain evidence="4 5">KIS83-12</strain>
    </source>
</reference>
<name>A0A6M2BN43_9GAMM</name>
<comment type="caution">
    <text evidence="4">The sequence shown here is derived from an EMBL/GenBank/DDBJ whole genome shotgun (WGS) entry which is preliminary data.</text>
</comment>
<dbReference type="InterPro" id="IPR029058">
    <property type="entry name" value="AB_hydrolase_fold"/>
</dbReference>
<feature type="chain" id="PRO_5026924076" evidence="2">
    <location>
        <begin position="21"/>
        <end position="495"/>
    </location>
</feature>